<sequence length="129" mass="14135">MERAFATLSVGLLIAFAFVMIYVALGGDFFGVFQYWISLIIVIPFLFPTIFIFVWLSIDKNPKTSKLIAAIGIAVTILFIALGVIYFSISDPLGNFVILLLFIPVAGGAHLACIAYYLSNKLLKHRGSA</sequence>
<accession>A0ABY7YVQ7</accession>
<dbReference type="RefSeq" id="WP_282210863.1">
    <property type="nucleotide sequence ID" value="NZ_CP118247.1"/>
</dbReference>
<gene>
    <name evidence="2" type="ORF">PSQ90_13785</name>
</gene>
<organism evidence="2 3">
    <name type="scientific">Devosia rhodophyticola</name>
    <dbReference type="NCBI Taxonomy" id="3026423"/>
    <lineage>
        <taxon>Bacteria</taxon>
        <taxon>Pseudomonadati</taxon>
        <taxon>Pseudomonadota</taxon>
        <taxon>Alphaproteobacteria</taxon>
        <taxon>Hyphomicrobiales</taxon>
        <taxon>Devosiaceae</taxon>
        <taxon>Devosia</taxon>
    </lineage>
</organism>
<evidence type="ECO:0000313" key="2">
    <source>
        <dbReference type="EMBL" id="WDR05344.1"/>
    </source>
</evidence>
<dbReference type="EMBL" id="CP118247">
    <property type="protein sequence ID" value="WDR05344.1"/>
    <property type="molecule type" value="Genomic_DNA"/>
</dbReference>
<reference evidence="2 3" key="1">
    <citation type="submission" date="2023-02" db="EMBL/GenBank/DDBJ databases">
        <title>Devosia chondri sp. nov., isolated from the phycosphere of marine algae.</title>
        <authorList>
            <person name="Kim J.M."/>
            <person name="Lee J.K."/>
            <person name="Choi B.J."/>
            <person name="Bayburt H."/>
            <person name="Jeon C.O."/>
        </authorList>
    </citation>
    <scope>NUCLEOTIDE SEQUENCE [LARGE SCALE GENOMIC DNA]</scope>
    <source>
        <strain evidence="2 3">G2-5</strain>
    </source>
</reference>
<evidence type="ECO:0000256" key="1">
    <source>
        <dbReference type="SAM" id="Phobius"/>
    </source>
</evidence>
<evidence type="ECO:0000313" key="3">
    <source>
        <dbReference type="Proteomes" id="UP001222118"/>
    </source>
</evidence>
<dbReference type="Proteomes" id="UP001222118">
    <property type="component" value="Chromosome"/>
</dbReference>
<evidence type="ECO:0008006" key="4">
    <source>
        <dbReference type="Google" id="ProtNLM"/>
    </source>
</evidence>
<keyword evidence="3" id="KW-1185">Reference proteome</keyword>
<keyword evidence="1" id="KW-0812">Transmembrane</keyword>
<keyword evidence="1" id="KW-1133">Transmembrane helix</keyword>
<feature type="transmembrane region" description="Helical" evidence="1">
    <location>
        <begin position="36"/>
        <end position="56"/>
    </location>
</feature>
<feature type="transmembrane region" description="Helical" evidence="1">
    <location>
        <begin position="95"/>
        <end position="118"/>
    </location>
</feature>
<protein>
    <recommendedName>
        <fullName evidence="4">DUF1616 domain-containing protein</fullName>
    </recommendedName>
</protein>
<keyword evidence="1" id="KW-0472">Membrane</keyword>
<proteinExistence type="predicted"/>
<name>A0ABY7YVQ7_9HYPH</name>
<feature type="transmembrane region" description="Helical" evidence="1">
    <location>
        <begin position="68"/>
        <end position="89"/>
    </location>
</feature>